<evidence type="ECO:0000313" key="11">
    <source>
        <dbReference type="EMBL" id="MFC3193706.1"/>
    </source>
</evidence>
<keyword evidence="6 9" id="KW-1133">Transmembrane helix</keyword>
<gene>
    <name evidence="11" type="ORF">ACFODZ_05590</name>
</gene>
<feature type="transmembrane region" description="Helical" evidence="9">
    <location>
        <begin position="7"/>
        <end position="29"/>
    </location>
</feature>
<evidence type="ECO:0000256" key="6">
    <source>
        <dbReference type="ARBA" id="ARBA00022989"/>
    </source>
</evidence>
<feature type="transmembrane region" description="Helical" evidence="9">
    <location>
        <begin position="107"/>
        <end position="140"/>
    </location>
</feature>
<evidence type="ECO:0000256" key="3">
    <source>
        <dbReference type="ARBA" id="ARBA00022449"/>
    </source>
</evidence>
<evidence type="ECO:0000256" key="1">
    <source>
        <dbReference type="ARBA" id="ARBA00004651"/>
    </source>
</evidence>
<keyword evidence="5 9" id="KW-0812">Transmembrane</keyword>
<dbReference type="RefSeq" id="WP_077411487.1">
    <property type="nucleotide sequence ID" value="NZ_JBHRTS010000003.1"/>
</dbReference>
<name>A0ABV7JAL9_9GAMM</name>
<feature type="transmembrane region" description="Helical" evidence="9">
    <location>
        <begin position="195"/>
        <end position="213"/>
    </location>
</feature>
<accession>A0ABV7JAL9</accession>
<evidence type="ECO:0000256" key="7">
    <source>
        <dbReference type="ARBA" id="ARBA00023136"/>
    </source>
</evidence>
<dbReference type="InterPro" id="IPR052180">
    <property type="entry name" value="NhaC_Na-H+_Antiporter"/>
</dbReference>
<keyword evidence="7 9" id="KW-0472">Membrane</keyword>
<feature type="transmembrane region" description="Helical" evidence="9">
    <location>
        <begin position="259"/>
        <end position="275"/>
    </location>
</feature>
<feature type="domain" description="Na+/H+ antiporter NhaC-like C-terminal" evidence="10">
    <location>
        <begin position="158"/>
        <end position="452"/>
    </location>
</feature>
<dbReference type="EMBL" id="JBHRTS010000003">
    <property type="protein sequence ID" value="MFC3193706.1"/>
    <property type="molecule type" value="Genomic_DNA"/>
</dbReference>
<feature type="transmembrane region" description="Helical" evidence="9">
    <location>
        <begin position="352"/>
        <end position="376"/>
    </location>
</feature>
<proteinExistence type="inferred from homology"/>
<evidence type="ECO:0000256" key="9">
    <source>
        <dbReference type="SAM" id="Phobius"/>
    </source>
</evidence>
<keyword evidence="2" id="KW-0813">Transport</keyword>
<keyword evidence="4" id="KW-1003">Cell membrane</keyword>
<reference evidence="12" key="1">
    <citation type="journal article" date="2019" name="Int. J. Syst. Evol. Microbiol.">
        <title>The Global Catalogue of Microorganisms (GCM) 10K type strain sequencing project: providing services to taxonomists for standard genome sequencing and annotation.</title>
        <authorList>
            <consortium name="The Broad Institute Genomics Platform"/>
            <consortium name="The Broad Institute Genome Sequencing Center for Infectious Disease"/>
            <person name="Wu L."/>
            <person name="Ma J."/>
        </authorList>
    </citation>
    <scope>NUCLEOTIDE SEQUENCE [LARGE SCALE GENOMIC DNA]</scope>
    <source>
        <strain evidence="12">KCTC 42953</strain>
    </source>
</reference>
<dbReference type="Proteomes" id="UP001595533">
    <property type="component" value="Unassembled WGS sequence"/>
</dbReference>
<feature type="transmembrane region" description="Helical" evidence="9">
    <location>
        <begin position="433"/>
        <end position="455"/>
    </location>
</feature>
<feature type="transmembrane region" description="Helical" evidence="9">
    <location>
        <begin position="35"/>
        <end position="53"/>
    </location>
</feature>
<feature type="transmembrane region" description="Helical" evidence="9">
    <location>
        <begin position="65"/>
        <end position="87"/>
    </location>
</feature>
<sequence length="464" mass="49076">MTEKKVHFLHALLVFAGLFALIATGMFVLDHLLHVVLFAGVVWTALHATYLGFRYETIRAMMSSAISRALPAIYIFLLIGLVIAALMKSGTVATLIYYGLDWMSPAVFLPVGFVLCALMSLLTGTSWGTVGTLGVVFMGIGVAQDMPLYWVAGMVVSGATFGDKMSPVSDTTNLAAMSAETDLYAHIRSMMMTTIPTFVIVTLIFAGVGFGLSSEAGDSAQVANIQVALADEFNLNPLITIWPVVVMVLLSYRRVAAEVSMTACVAVAVVIALLFQDVTFQEMSQALWSNKAAETGVENIDQLLGRGGLFSMAWTLLLALIAIALGGILQGAGFVLALLGGLVAVIKRTGSLVAATIGSGLLTVAALGEGYIAIILNSQVFKKAYERKGIDSAVLSRSVEEGVTLLAGLIPWTTAGAFYAATLGISVLEFAPYALLNLLNPLVAIVFAYLGIAIIRSADKKIKN</sequence>
<comment type="subcellular location">
    <subcellularLocation>
        <location evidence="1">Cell membrane</location>
        <topology evidence="1">Multi-pass membrane protein</topology>
    </subcellularLocation>
</comment>
<dbReference type="InterPro" id="IPR018461">
    <property type="entry name" value="Na/H_Antiport_NhaC-like_C"/>
</dbReference>
<comment type="caution">
    <text evidence="11">The sequence shown here is derived from an EMBL/GenBank/DDBJ whole genome shotgun (WGS) entry which is preliminary data.</text>
</comment>
<evidence type="ECO:0000256" key="8">
    <source>
        <dbReference type="ARBA" id="ARBA00038435"/>
    </source>
</evidence>
<evidence type="ECO:0000313" key="12">
    <source>
        <dbReference type="Proteomes" id="UP001595533"/>
    </source>
</evidence>
<evidence type="ECO:0000256" key="5">
    <source>
        <dbReference type="ARBA" id="ARBA00022692"/>
    </source>
</evidence>
<evidence type="ECO:0000256" key="2">
    <source>
        <dbReference type="ARBA" id="ARBA00022448"/>
    </source>
</evidence>
<feature type="transmembrane region" description="Helical" evidence="9">
    <location>
        <begin position="233"/>
        <end position="252"/>
    </location>
</feature>
<dbReference type="PANTHER" id="PTHR33451">
    <property type="entry name" value="MALATE-2H(+)/NA(+)-LACTATE ANTIPORTER"/>
    <property type="match status" value="1"/>
</dbReference>
<keyword evidence="12" id="KW-1185">Reference proteome</keyword>
<dbReference type="PANTHER" id="PTHR33451:SF3">
    <property type="entry name" value="MALATE-2H(+)_NA(+)-LACTATE ANTIPORTER"/>
    <property type="match status" value="1"/>
</dbReference>
<protein>
    <submittedName>
        <fullName evidence="11">Na+/H+ antiporter NhaC family protein</fullName>
    </submittedName>
</protein>
<comment type="similarity">
    <text evidence="8">Belongs to the NhaC Na(+)/H(+) (TC 2.A.35) antiporter family.</text>
</comment>
<dbReference type="Pfam" id="PF03553">
    <property type="entry name" value="Na_H_antiporter"/>
    <property type="match status" value="1"/>
</dbReference>
<feature type="transmembrane region" description="Helical" evidence="9">
    <location>
        <begin position="312"/>
        <end position="345"/>
    </location>
</feature>
<keyword evidence="3" id="KW-0050">Antiport</keyword>
<organism evidence="11 12">
    <name type="scientific">Marinicella sediminis</name>
    <dbReference type="NCBI Taxonomy" id="1792834"/>
    <lineage>
        <taxon>Bacteria</taxon>
        <taxon>Pseudomonadati</taxon>
        <taxon>Pseudomonadota</taxon>
        <taxon>Gammaproteobacteria</taxon>
        <taxon>Lysobacterales</taxon>
        <taxon>Marinicellaceae</taxon>
        <taxon>Marinicella</taxon>
    </lineage>
</organism>
<evidence type="ECO:0000259" key="10">
    <source>
        <dbReference type="Pfam" id="PF03553"/>
    </source>
</evidence>
<evidence type="ECO:0000256" key="4">
    <source>
        <dbReference type="ARBA" id="ARBA00022475"/>
    </source>
</evidence>